<reference evidence="1 2" key="1">
    <citation type="submission" date="2016-06" db="EMBL/GenBank/DDBJ databases">
        <title>Genome sequencing of Cryobacterium arcticum PAMC 27867.</title>
        <authorList>
            <person name="Lee J."/>
            <person name="Kim O.-S."/>
        </authorList>
    </citation>
    <scope>NUCLEOTIDE SEQUENCE [LARGE SCALE GENOMIC DNA]</scope>
    <source>
        <strain evidence="1 2">PAMC 27867</strain>
    </source>
</reference>
<name>A0A1B1BIH9_9MICO</name>
<dbReference type="EMBL" id="CP016282">
    <property type="protein sequence ID" value="ANP72296.1"/>
    <property type="molecule type" value="Genomic_DNA"/>
</dbReference>
<sequence length="270" mass="27394">MLLALPLVACAGGAAHPDAGSVDGTATGLPPAPGTDPFGCGITVTPAVVVVGQDVVVSRAPVSPGDVCTTLAPGAIQTIELRSSFVNDAARQTAPATVAADGSFEATLTVPLDIRLGQVQVTAIPPAESDCTEAAIAAGTPDDCYFPGASFTAQFAPETLAAVRTVSTDVGMPVFDTSAQLADSYAVAGPGIDDLTLVIFGSGCATRPMLYRDTAPAGRLEIVSEEIVPVGSDGCTAQSKPWVTVIEVPDAYRDYRSVSVDNLETTLIAQ</sequence>
<keyword evidence="2" id="KW-1185">Reference proteome</keyword>
<evidence type="ECO:0000313" key="1">
    <source>
        <dbReference type="EMBL" id="ANP72296.1"/>
    </source>
</evidence>
<protein>
    <submittedName>
        <fullName evidence="1">Uncharacterized protein</fullName>
    </submittedName>
</protein>
<proteinExistence type="predicted"/>
<accession>A0A1B1BIH9</accession>
<dbReference type="KEGG" id="cart:PA27867_1334"/>
<evidence type="ECO:0000313" key="2">
    <source>
        <dbReference type="Proteomes" id="UP000092582"/>
    </source>
</evidence>
<organism evidence="1 2">
    <name type="scientific">Cryobacterium arcticum</name>
    <dbReference type="NCBI Taxonomy" id="670052"/>
    <lineage>
        <taxon>Bacteria</taxon>
        <taxon>Bacillati</taxon>
        <taxon>Actinomycetota</taxon>
        <taxon>Actinomycetes</taxon>
        <taxon>Micrococcales</taxon>
        <taxon>Microbacteriaceae</taxon>
        <taxon>Cryobacterium</taxon>
    </lineage>
</organism>
<gene>
    <name evidence="1" type="ORF">PA27867_1334</name>
</gene>
<dbReference type="STRING" id="670052.PA27867_1334"/>
<dbReference type="AlphaFoldDB" id="A0A1B1BIH9"/>
<dbReference type="PATRIC" id="fig|670052.7.peg.1387"/>
<dbReference type="Proteomes" id="UP000092582">
    <property type="component" value="Chromosome 1"/>
</dbReference>